<organism evidence="10 11">
    <name type="scientific">Undibacter mobilis</name>
    <dbReference type="NCBI Taxonomy" id="2292256"/>
    <lineage>
        <taxon>Bacteria</taxon>
        <taxon>Pseudomonadati</taxon>
        <taxon>Pseudomonadota</taxon>
        <taxon>Alphaproteobacteria</taxon>
        <taxon>Hyphomicrobiales</taxon>
        <taxon>Nitrobacteraceae</taxon>
        <taxon>Undibacter</taxon>
    </lineage>
</organism>
<dbReference type="PRINTS" id="PR00260">
    <property type="entry name" value="CHEMTRNSDUCR"/>
</dbReference>
<feature type="domain" description="HAMP" evidence="9">
    <location>
        <begin position="348"/>
        <end position="401"/>
    </location>
</feature>
<dbReference type="InterPro" id="IPR003660">
    <property type="entry name" value="HAMP_dom"/>
</dbReference>
<dbReference type="OrthoDB" id="8456673at2"/>
<accession>A0A371BBU5</accession>
<dbReference type="InterPro" id="IPR051310">
    <property type="entry name" value="MCP_chemotaxis"/>
</dbReference>
<proteinExistence type="inferred from homology"/>
<dbReference type="PANTHER" id="PTHR43531:SF14">
    <property type="entry name" value="METHYL-ACCEPTING CHEMOTAXIS PROTEIN I-RELATED"/>
    <property type="match status" value="1"/>
</dbReference>
<dbReference type="Gene3D" id="1.10.287.950">
    <property type="entry name" value="Methyl-accepting chemotaxis protein"/>
    <property type="match status" value="1"/>
</dbReference>
<dbReference type="InterPro" id="IPR004089">
    <property type="entry name" value="MCPsignal_dom"/>
</dbReference>
<dbReference type="SUPFAM" id="SSF58104">
    <property type="entry name" value="Methyl-accepting chemotaxis protein (MCP) signaling domain"/>
    <property type="match status" value="1"/>
</dbReference>
<dbReference type="PANTHER" id="PTHR43531">
    <property type="entry name" value="PROTEIN ICFG"/>
    <property type="match status" value="1"/>
</dbReference>
<sequence length="681" mass="72686">MNMLNRLSVNALLKSVVGLLAGVIMITVAVGAWQSWREYQSANLLSKVAAVSTHLFKALPEIRVERAQAFRYLGLDKAPTDRSMLTEARAAEMPALKAGLAALREVDAPGIARQADALATMIQKWEALHAETSAAFDRPKAERPPGLADTYYKTGGELLDLLDDISRGLTTLIKLRDPYIDQLFNIKQLAWAARNQAGDSNTIVSNAVGGLKPAPDALMKYEAYLAAGYASWSGIKGIVEGMTLPADFNQAMDAATKGFFAPDYAKLRRDQFDAALAGQPLKVPANDWVKFSVTRLNLILGTANAALGAVAERADKLKQDAIWKLAIQFAILAMAGALTAGVVVLLSRRVTQPLRLIQDGMMKAAEGDFNVMLPRMEARDEVAQIVNAAGTMIEQVRSTIFQIKNSSHEVTSASAEISQSTADLSQRTEEQAASLEETSASMEEIANTVRRNAESAQEATKSARATRQVADRGGEVAGRAVKAMARIEESSRKIADIISVIDEIARQTNLLALNAAVEAARAGEAGRGFAVVASEVRSLAQRSSQAAKDIAELITNSTGQVKEGVGLVNEAGSALNEIVESIRQVADAVAEIANASSEQATGIEEIKRTLDQMDELTQRNSALVEENAATAQTLENQARTMNEQVSFFQVGGMDAPAPAAAARLAPASKVVARTSAKARAA</sequence>
<evidence type="ECO:0000313" key="10">
    <source>
        <dbReference type="EMBL" id="RDV05038.1"/>
    </source>
</evidence>
<evidence type="ECO:0000256" key="3">
    <source>
        <dbReference type="ARBA" id="ARBA00029447"/>
    </source>
</evidence>
<feature type="region of interest" description="Disordered" evidence="6">
    <location>
        <begin position="417"/>
        <end position="439"/>
    </location>
</feature>
<feature type="transmembrane region" description="Helical" evidence="7">
    <location>
        <begin position="12"/>
        <end position="36"/>
    </location>
</feature>
<keyword evidence="2" id="KW-0488">Methylation</keyword>
<keyword evidence="7" id="KW-0472">Membrane</keyword>
<evidence type="ECO:0000256" key="6">
    <source>
        <dbReference type="SAM" id="MobiDB-lite"/>
    </source>
</evidence>
<dbReference type="AlphaFoldDB" id="A0A371BBU5"/>
<evidence type="ECO:0000259" key="9">
    <source>
        <dbReference type="PROSITE" id="PS50885"/>
    </source>
</evidence>
<keyword evidence="5" id="KW-0175">Coiled coil</keyword>
<comment type="caution">
    <text evidence="10">The sequence shown here is derived from an EMBL/GenBank/DDBJ whole genome shotgun (WGS) entry which is preliminary data.</text>
</comment>
<feature type="domain" description="Methyl-accepting transducer" evidence="8">
    <location>
        <begin position="406"/>
        <end position="635"/>
    </location>
</feature>
<keyword evidence="7" id="KW-1133">Transmembrane helix</keyword>
<dbReference type="InterPro" id="IPR004090">
    <property type="entry name" value="Chemotax_Me-accpt_rcpt"/>
</dbReference>
<dbReference type="GO" id="GO:0005886">
    <property type="term" value="C:plasma membrane"/>
    <property type="evidence" value="ECO:0007669"/>
    <property type="project" value="TreeGrafter"/>
</dbReference>
<reference evidence="11" key="1">
    <citation type="submission" date="2018-08" db="EMBL/GenBank/DDBJ databases">
        <authorList>
            <person name="Kim S.-J."/>
            <person name="Jung G.-Y."/>
        </authorList>
    </citation>
    <scope>NUCLEOTIDE SEQUENCE [LARGE SCALE GENOMIC DNA]</scope>
    <source>
        <strain evidence="11">GY_H</strain>
    </source>
</reference>
<dbReference type="Proteomes" id="UP000263993">
    <property type="component" value="Unassembled WGS sequence"/>
</dbReference>
<keyword evidence="4" id="KW-0807">Transducer</keyword>
<feature type="transmembrane region" description="Helical" evidence="7">
    <location>
        <begin position="325"/>
        <end position="346"/>
    </location>
</feature>
<comment type="subcellular location">
    <subcellularLocation>
        <location evidence="1">Membrane</location>
    </subcellularLocation>
</comment>
<dbReference type="GO" id="GO:0006935">
    <property type="term" value="P:chemotaxis"/>
    <property type="evidence" value="ECO:0007669"/>
    <property type="project" value="InterPro"/>
</dbReference>
<dbReference type="CDD" id="cd11386">
    <property type="entry name" value="MCP_signal"/>
    <property type="match status" value="1"/>
</dbReference>
<keyword evidence="7" id="KW-0812">Transmembrane</keyword>
<evidence type="ECO:0000259" key="8">
    <source>
        <dbReference type="PROSITE" id="PS50111"/>
    </source>
</evidence>
<dbReference type="PROSITE" id="PS50111">
    <property type="entry name" value="CHEMOTAXIS_TRANSDUC_2"/>
    <property type="match status" value="1"/>
</dbReference>
<evidence type="ECO:0000313" key="11">
    <source>
        <dbReference type="Proteomes" id="UP000263993"/>
    </source>
</evidence>
<dbReference type="Pfam" id="PF00672">
    <property type="entry name" value="HAMP"/>
    <property type="match status" value="1"/>
</dbReference>
<dbReference type="EMBL" id="QRGO01000001">
    <property type="protein sequence ID" value="RDV05038.1"/>
    <property type="molecule type" value="Genomic_DNA"/>
</dbReference>
<comment type="similarity">
    <text evidence="3">Belongs to the methyl-accepting chemotaxis (MCP) protein family.</text>
</comment>
<dbReference type="CDD" id="cd06225">
    <property type="entry name" value="HAMP"/>
    <property type="match status" value="1"/>
</dbReference>
<name>A0A371BBU5_9BRAD</name>
<dbReference type="GO" id="GO:0007165">
    <property type="term" value="P:signal transduction"/>
    <property type="evidence" value="ECO:0007669"/>
    <property type="project" value="UniProtKB-KW"/>
</dbReference>
<evidence type="ECO:0000256" key="7">
    <source>
        <dbReference type="SAM" id="Phobius"/>
    </source>
</evidence>
<keyword evidence="11" id="KW-1185">Reference proteome</keyword>
<evidence type="ECO:0000256" key="5">
    <source>
        <dbReference type="SAM" id="Coils"/>
    </source>
</evidence>
<evidence type="ECO:0000256" key="4">
    <source>
        <dbReference type="PROSITE-ProRule" id="PRU00284"/>
    </source>
</evidence>
<evidence type="ECO:0000256" key="2">
    <source>
        <dbReference type="ARBA" id="ARBA00022481"/>
    </source>
</evidence>
<protein>
    <submittedName>
        <fullName evidence="10">HAMP domain-containing protein</fullName>
    </submittedName>
</protein>
<dbReference type="PROSITE" id="PS50885">
    <property type="entry name" value="HAMP"/>
    <property type="match status" value="1"/>
</dbReference>
<gene>
    <name evidence="10" type="ORF">DXH78_10970</name>
</gene>
<evidence type="ECO:0000256" key="1">
    <source>
        <dbReference type="ARBA" id="ARBA00004370"/>
    </source>
</evidence>
<dbReference type="Pfam" id="PF00015">
    <property type="entry name" value="MCPsignal"/>
    <property type="match status" value="1"/>
</dbReference>
<dbReference type="GO" id="GO:0004888">
    <property type="term" value="F:transmembrane signaling receptor activity"/>
    <property type="evidence" value="ECO:0007669"/>
    <property type="project" value="InterPro"/>
</dbReference>
<feature type="coiled-coil region" evidence="5">
    <location>
        <begin position="606"/>
        <end position="644"/>
    </location>
</feature>
<dbReference type="FunFam" id="1.10.287.950:FF:000001">
    <property type="entry name" value="Methyl-accepting chemotaxis sensory transducer"/>
    <property type="match status" value="1"/>
</dbReference>
<dbReference type="SMART" id="SM00283">
    <property type="entry name" value="MA"/>
    <property type="match status" value="1"/>
</dbReference>